<evidence type="ECO:0000256" key="7">
    <source>
        <dbReference type="ARBA" id="ARBA00022679"/>
    </source>
</evidence>
<dbReference type="EMBL" id="MU006011">
    <property type="protein sequence ID" value="KAF2858360.1"/>
    <property type="molecule type" value="Genomic_DNA"/>
</dbReference>
<keyword evidence="8 16" id="KW-0812">Transmembrane</keyword>
<dbReference type="UniPathway" id="UPA00282"/>
<accession>A0A6A7BT16</accession>
<evidence type="ECO:0000256" key="14">
    <source>
        <dbReference type="ARBA" id="ARBA00023315"/>
    </source>
</evidence>
<evidence type="ECO:0000256" key="2">
    <source>
        <dbReference type="ARBA" id="ARBA00004771"/>
    </source>
</evidence>
<dbReference type="AlphaFoldDB" id="A0A6A7BT16"/>
<dbReference type="GO" id="GO:0004144">
    <property type="term" value="F:diacylglycerol O-acyltransferase activity"/>
    <property type="evidence" value="ECO:0007669"/>
    <property type="project" value="UniProtKB-UniRule"/>
</dbReference>
<dbReference type="Pfam" id="PF03982">
    <property type="entry name" value="DAGAT"/>
    <property type="match status" value="1"/>
</dbReference>
<evidence type="ECO:0000256" key="1">
    <source>
        <dbReference type="ARBA" id="ARBA00004477"/>
    </source>
</evidence>
<protein>
    <recommendedName>
        <fullName evidence="5 16">Diacylglycerol O-acyltransferase</fullName>
        <ecNumber evidence="5 16">2.3.1.20</ecNumber>
    </recommendedName>
</protein>
<feature type="transmembrane region" description="Helical" evidence="16">
    <location>
        <begin position="62"/>
        <end position="86"/>
    </location>
</feature>
<keyword evidence="18" id="KW-1185">Reference proteome</keyword>
<keyword evidence="11 16" id="KW-1133">Transmembrane helix</keyword>
<comment type="pathway">
    <text evidence="3">Lipid metabolism.</text>
</comment>
<reference evidence="17" key="1">
    <citation type="journal article" date="2020" name="Stud. Mycol.">
        <title>101 Dothideomycetes genomes: a test case for predicting lifestyles and emergence of pathogens.</title>
        <authorList>
            <person name="Haridas S."/>
            <person name="Albert R."/>
            <person name="Binder M."/>
            <person name="Bloem J."/>
            <person name="Labutti K."/>
            <person name="Salamov A."/>
            <person name="Andreopoulos B."/>
            <person name="Baker S."/>
            <person name="Barry K."/>
            <person name="Bills G."/>
            <person name="Bluhm B."/>
            <person name="Cannon C."/>
            <person name="Castanera R."/>
            <person name="Culley D."/>
            <person name="Daum C."/>
            <person name="Ezra D."/>
            <person name="Gonzalez J."/>
            <person name="Henrissat B."/>
            <person name="Kuo A."/>
            <person name="Liang C."/>
            <person name="Lipzen A."/>
            <person name="Lutzoni F."/>
            <person name="Magnuson J."/>
            <person name="Mondo S."/>
            <person name="Nolan M."/>
            <person name="Ohm R."/>
            <person name="Pangilinan J."/>
            <person name="Park H.-J."/>
            <person name="Ramirez L."/>
            <person name="Alfaro M."/>
            <person name="Sun H."/>
            <person name="Tritt A."/>
            <person name="Yoshinaga Y."/>
            <person name="Zwiers L.-H."/>
            <person name="Turgeon B."/>
            <person name="Goodwin S."/>
            <person name="Spatafora J."/>
            <person name="Crous P."/>
            <person name="Grigoriev I."/>
        </authorList>
    </citation>
    <scope>NUCLEOTIDE SEQUENCE</scope>
    <source>
        <strain evidence="17">CBS 480.64</strain>
    </source>
</reference>
<gene>
    <name evidence="17" type="ORF">K470DRAFT_283303</name>
</gene>
<comment type="caution">
    <text evidence="16">Lacks conserved residue(s) required for the propagation of feature annotation.</text>
</comment>
<evidence type="ECO:0000256" key="13">
    <source>
        <dbReference type="ARBA" id="ARBA00023136"/>
    </source>
</evidence>
<comment type="similarity">
    <text evidence="4 16">Belongs to the diacylglycerol acyltransferase family.</text>
</comment>
<comment type="catalytic activity">
    <reaction evidence="15 16">
        <text>an acyl-CoA + a 1,2-diacyl-sn-glycerol = a triacyl-sn-glycerol + CoA</text>
        <dbReference type="Rhea" id="RHEA:10868"/>
        <dbReference type="ChEBI" id="CHEBI:17815"/>
        <dbReference type="ChEBI" id="CHEBI:57287"/>
        <dbReference type="ChEBI" id="CHEBI:58342"/>
        <dbReference type="ChEBI" id="CHEBI:64615"/>
        <dbReference type="EC" id="2.3.1.20"/>
    </reaction>
</comment>
<evidence type="ECO:0000256" key="3">
    <source>
        <dbReference type="ARBA" id="ARBA00005189"/>
    </source>
</evidence>
<keyword evidence="13 16" id="KW-0472">Membrane</keyword>
<comment type="subcellular location">
    <subcellularLocation>
        <location evidence="1 16">Endoplasmic reticulum membrane</location>
        <topology evidence="1 16">Multi-pass membrane protein</topology>
    </subcellularLocation>
</comment>
<evidence type="ECO:0000256" key="16">
    <source>
        <dbReference type="RuleBase" id="RU367023"/>
    </source>
</evidence>
<dbReference type="EC" id="2.3.1.20" evidence="5 16"/>
<keyword evidence="9" id="KW-0319">Glycerol metabolism</keyword>
<evidence type="ECO:0000256" key="12">
    <source>
        <dbReference type="ARBA" id="ARBA00023098"/>
    </source>
</evidence>
<evidence type="ECO:0000313" key="17">
    <source>
        <dbReference type="EMBL" id="KAF2858360.1"/>
    </source>
</evidence>
<evidence type="ECO:0000256" key="8">
    <source>
        <dbReference type="ARBA" id="ARBA00022692"/>
    </source>
</evidence>
<keyword evidence="12 16" id="KW-0443">Lipid metabolism</keyword>
<dbReference type="Proteomes" id="UP000799421">
    <property type="component" value="Unassembled WGS sequence"/>
</dbReference>
<comment type="pathway">
    <text evidence="2 16">Glycerolipid metabolism; triacylglycerol biosynthesis.</text>
</comment>
<dbReference type="GO" id="GO:0005789">
    <property type="term" value="C:endoplasmic reticulum membrane"/>
    <property type="evidence" value="ECO:0007669"/>
    <property type="project" value="UniProtKB-SubCell"/>
</dbReference>
<proteinExistence type="inferred from homology"/>
<dbReference type="CDD" id="cd07987">
    <property type="entry name" value="LPLAT_MGAT-like"/>
    <property type="match status" value="1"/>
</dbReference>
<dbReference type="PANTHER" id="PTHR12317">
    <property type="entry name" value="DIACYLGLYCEROL O-ACYLTRANSFERASE"/>
    <property type="match status" value="1"/>
</dbReference>
<keyword evidence="7" id="KW-0808">Transferase</keyword>
<evidence type="ECO:0000256" key="11">
    <source>
        <dbReference type="ARBA" id="ARBA00022989"/>
    </source>
</evidence>
<evidence type="ECO:0000256" key="4">
    <source>
        <dbReference type="ARBA" id="ARBA00005420"/>
    </source>
</evidence>
<dbReference type="GO" id="GO:0006071">
    <property type="term" value="P:glycerol metabolic process"/>
    <property type="evidence" value="ECO:0007669"/>
    <property type="project" value="UniProtKB-UniRule"/>
</dbReference>
<sequence>MAQVTNGEAHWEKLHNGSGEELASIKDTLVSGRRAGAGWSHSAIHWAPLNVPLQRRLQMGMVLAHTLSIGVFLTVFFLLCAIPLLWPILLPYLIHVLRSRSAVNGKLSHRSERLRSLKVWSLFAGYFPARLHRVQMLEPRRKYVFGYHPHGIISHGAFAAFATEALGFSQLFPGITNTLLTLDSNFRIPLYRDYILRLGLASVSRESCENILSRGGPNGEGMGRAITIVVGGARESLDAKPHTLRLVLKRRKGFVKLAIRTGADLVPVLAFGENNLYEQVDAETHPLVHKVQMIIKKILGWTVPLFHARGIFNYDVGLMPYRRPVNILVGRPIQVIQAAEPDQEYVDQVHDLYTEELVRMWDEWKDVFARDRMEELEFIE</sequence>
<evidence type="ECO:0000313" key="18">
    <source>
        <dbReference type="Proteomes" id="UP000799421"/>
    </source>
</evidence>
<dbReference type="SUPFAM" id="SSF69593">
    <property type="entry name" value="Glycerol-3-phosphate (1)-acyltransferase"/>
    <property type="match status" value="1"/>
</dbReference>
<evidence type="ECO:0000256" key="10">
    <source>
        <dbReference type="ARBA" id="ARBA00022824"/>
    </source>
</evidence>
<dbReference type="PANTHER" id="PTHR12317:SF0">
    <property type="entry name" value="ACYLTRANSFERASE"/>
    <property type="match status" value="1"/>
</dbReference>
<evidence type="ECO:0000256" key="5">
    <source>
        <dbReference type="ARBA" id="ARBA00013244"/>
    </source>
</evidence>
<keyword evidence="14 16" id="KW-0012">Acyltransferase</keyword>
<evidence type="ECO:0000256" key="9">
    <source>
        <dbReference type="ARBA" id="ARBA00022798"/>
    </source>
</evidence>
<organism evidence="17 18">
    <name type="scientific">Piedraia hortae CBS 480.64</name>
    <dbReference type="NCBI Taxonomy" id="1314780"/>
    <lineage>
        <taxon>Eukaryota</taxon>
        <taxon>Fungi</taxon>
        <taxon>Dikarya</taxon>
        <taxon>Ascomycota</taxon>
        <taxon>Pezizomycotina</taxon>
        <taxon>Dothideomycetes</taxon>
        <taxon>Dothideomycetidae</taxon>
        <taxon>Capnodiales</taxon>
        <taxon>Piedraiaceae</taxon>
        <taxon>Piedraia</taxon>
    </lineage>
</organism>
<comment type="function">
    <text evidence="16">Catalyzes the terminal and only committed step in triacylglycerol synthesis by using diacylglycerol and fatty acyl CoA as substrates.</text>
</comment>
<evidence type="ECO:0000256" key="6">
    <source>
        <dbReference type="ARBA" id="ARBA00022516"/>
    </source>
</evidence>
<dbReference type="GO" id="GO:0019432">
    <property type="term" value="P:triglyceride biosynthetic process"/>
    <property type="evidence" value="ECO:0007669"/>
    <property type="project" value="UniProtKB-UniRule"/>
</dbReference>
<name>A0A6A7BT16_9PEZI</name>
<evidence type="ECO:0000256" key="15">
    <source>
        <dbReference type="ARBA" id="ARBA00048109"/>
    </source>
</evidence>
<dbReference type="InterPro" id="IPR007130">
    <property type="entry name" value="DAGAT"/>
</dbReference>
<keyword evidence="6 16" id="KW-0444">Lipid biosynthesis</keyword>
<keyword evidence="10 16" id="KW-0256">Endoplasmic reticulum</keyword>
<dbReference type="OrthoDB" id="264532at2759"/>